<dbReference type="GO" id="GO:0032259">
    <property type="term" value="P:methylation"/>
    <property type="evidence" value="ECO:0007669"/>
    <property type="project" value="UniProtKB-KW"/>
</dbReference>
<dbReference type="InterPro" id="IPR002052">
    <property type="entry name" value="DNA_methylase_N6_adenine_CS"/>
</dbReference>
<accession>A0ABY1WS40</accession>
<dbReference type="InterPro" id="IPR007848">
    <property type="entry name" value="Small_mtfrase_dom"/>
</dbReference>
<feature type="domain" description="Methyltransferase small" evidence="7">
    <location>
        <begin position="210"/>
        <end position="381"/>
    </location>
</feature>
<dbReference type="GO" id="GO:0008168">
    <property type="term" value="F:methyltransferase activity"/>
    <property type="evidence" value="ECO:0007669"/>
    <property type="project" value="UniProtKB-KW"/>
</dbReference>
<evidence type="ECO:0000313" key="9">
    <source>
        <dbReference type="EMBL" id="TAA47545.1"/>
    </source>
</evidence>
<dbReference type="PIRSF" id="PIRSF037565">
    <property type="entry name" value="RRNA_m2G_Mtase_RsmD_prd"/>
    <property type="match status" value="1"/>
</dbReference>
<dbReference type="InterPro" id="IPR017237">
    <property type="entry name" value="RLMG"/>
</dbReference>
<feature type="domain" description="RlmG N-terminal" evidence="8">
    <location>
        <begin position="6"/>
        <end position="190"/>
    </location>
</feature>
<dbReference type="PANTHER" id="PTHR47816">
    <property type="entry name" value="RIBOSOMAL RNA SMALL SUBUNIT METHYLTRANSFERASE C"/>
    <property type="match status" value="1"/>
</dbReference>
<keyword evidence="4 6" id="KW-0808">Transferase</keyword>
<dbReference type="Pfam" id="PF05175">
    <property type="entry name" value="MTS"/>
    <property type="match status" value="1"/>
</dbReference>
<keyword evidence="1 6" id="KW-0963">Cytoplasm</keyword>
<evidence type="ECO:0000256" key="3">
    <source>
        <dbReference type="ARBA" id="ARBA00022603"/>
    </source>
</evidence>
<dbReference type="EMBL" id="SHLY01000002">
    <property type="protein sequence ID" value="TAA47545.1"/>
    <property type="molecule type" value="Genomic_DNA"/>
</dbReference>
<evidence type="ECO:0000256" key="5">
    <source>
        <dbReference type="ARBA" id="ARBA00022691"/>
    </source>
</evidence>
<name>A0ABY1WS40_9GAMM</name>
<keyword evidence="5 6" id="KW-0949">S-adenosyl-L-methionine</keyword>
<comment type="function">
    <text evidence="6">Specifically methylates the guanine in position 1835 (m2G1835) of 23S rRNA.</text>
</comment>
<organism evidence="9 10">
    <name type="scientific">Corallincola spongiicola</name>
    <dbReference type="NCBI Taxonomy" id="2520508"/>
    <lineage>
        <taxon>Bacteria</taxon>
        <taxon>Pseudomonadati</taxon>
        <taxon>Pseudomonadota</taxon>
        <taxon>Gammaproteobacteria</taxon>
        <taxon>Alteromonadales</taxon>
        <taxon>Psychromonadaceae</taxon>
        <taxon>Corallincola</taxon>
    </lineage>
</organism>
<keyword evidence="10" id="KW-1185">Reference proteome</keyword>
<comment type="catalytic activity">
    <reaction evidence="6">
        <text>guanosine(1835) in 23S rRNA + S-adenosyl-L-methionine = N(2)-methylguanosine(1835) in 23S rRNA + S-adenosyl-L-homocysteine + H(+)</text>
        <dbReference type="Rhea" id="RHEA:42744"/>
        <dbReference type="Rhea" id="RHEA-COMP:10217"/>
        <dbReference type="Rhea" id="RHEA-COMP:10218"/>
        <dbReference type="ChEBI" id="CHEBI:15378"/>
        <dbReference type="ChEBI" id="CHEBI:57856"/>
        <dbReference type="ChEBI" id="CHEBI:59789"/>
        <dbReference type="ChEBI" id="CHEBI:74269"/>
        <dbReference type="ChEBI" id="CHEBI:74481"/>
        <dbReference type="EC" id="2.1.1.174"/>
    </reaction>
</comment>
<evidence type="ECO:0000256" key="1">
    <source>
        <dbReference type="ARBA" id="ARBA00022490"/>
    </source>
</evidence>
<evidence type="ECO:0000256" key="2">
    <source>
        <dbReference type="ARBA" id="ARBA00022552"/>
    </source>
</evidence>
<dbReference type="PROSITE" id="PS00092">
    <property type="entry name" value="N6_MTASE"/>
    <property type="match status" value="1"/>
</dbReference>
<evidence type="ECO:0000256" key="6">
    <source>
        <dbReference type="HAMAP-Rule" id="MF_01859"/>
    </source>
</evidence>
<protein>
    <recommendedName>
        <fullName evidence="6">Ribosomal RNA large subunit methyltransferase G</fullName>
        <ecNumber evidence="6">2.1.1.174</ecNumber>
    </recommendedName>
    <alternativeName>
        <fullName evidence="6">23S rRNA m2G1835 methyltransferase</fullName>
    </alternativeName>
    <alternativeName>
        <fullName evidence="6">rRNA (guanine-N(2)-)-methyltransferase RlmG</fullName>
    </alternativeName>
</protein>
<evidence type="ECO:0000313" key="10">
    <source>
        <dbReference type="Proteomes" id="UP000292544"/>
    </source>
</evidence>
<comment type="caution">
    <text evidence="9">The sequence shown here is derived from an EMBL/GenBank/DDBJ whole genome shotgun (WGS) entry which is preliminary data.</text>
</comment>
<comment type="similarity">
    <text evidence="6">Belongs to the methyltransferase superfamily. RlmG family.</text>
</comment>
<sequence>MNRYVELIDQALTLERFPFSQDPNLQAWDAADEYLLNQLRERGWLQQGGTIHIYNDTFGALTAALVSWFAEQNCSDYNIINRGDSFLSHQGCRNNLQDNRLADDRVVYVDSLQDVAEAADLVLLKVPKNHTLLQQQLAQVKATATEHTKMLAAAKAKALTRNVIDMFNQLGAANPSLAWKKCRVVDCQIEPTSDLQVPDLNVWPLENTEYNLVNHANVFARQYLDIGARFFLQYLPKEQQYHEVIDLGCGNGVLSLMLLAQNKIDKLIAIDESYMALASTEQTIKENLPAQLVHCQFQANNCLDGFEGARSDLVVCNPPFHQNNAITDDIAWQMFRDAKRVLKRGGKLMIVGNQHLAYHIKLQRLFGNCETLASNKKFVILEAVK</sequence>
<comment type="subcellular location">
    <subcellularLocation>
        <location evidence="6">Cytoplasm</location>
    </subcellularLocation>
</comment>
<dbReference type="Gene3D" id="3.40.50.150">
    <property type="entry name" value="Vaccinia Virus protein VP39"/>
    <property type="match status" value="2"/>
</dbReference>
<dbReference type="EC" id="2.1.1.174" evidence="6"/>
<proteinExistence type="inferred from homology"/>
<evidence type="ECO:0000259" key="8">
    <source>
        <dbReference type="Pfam" id="PF26049"/>
    </source>
</evidence>
<dbReference type="Pfam" id="PF26049">
    <property type="entry name" value="RLMG_N"/>
    <property type="match status" value="1"/>
</dbReference>
<dbReference type="InterPro" id="IPR046977">
    <property type="entry name" value="RsmC/RlmG"/>
</dbReference>
<reference evidence="10" key="1">
    <citation type="submission" date="2019-02" db="EMBL/GenBank/DDBJ databases">
        <title>Draft genome sequence of Muricauda sp. 176CP4-71.</title>
        <authorList>
            <person name="Park J.-S."/>
        </authorList>
    </citation>
    <scope>NUCLEOTIDE SEQUENCE [LARGE SCALE GENOMIC DNA]</scope>
    <source>
        <strain evidence="10">176GS2-150</strain>
    </source>
</reference>
<keyword evidence="2 6" id="KW-0698">rRNA processing</keyword>
<dbReference type="Proteomes" id="UP000292544">
    <property type="component" value="Unassembled WGS sequence"/>
</dbReference>
<evidence type="ECO:0000256" key="4">
    <source>
        <dbReference type="ARBA" id="ARBA00022679"/>
    </source>
</evidence>
<dbReference type="CDD" id="cd02440">
    <property type="entry name" value="AdoMet_MTases"/>
    <property type="match status" value="1"/>
</dbReference>
<keyword evidence="3 6" id="KW-0489">Methyltransferase</keyword>
<gene>
    <name evidence="6" type="primary">rlmG</name>
    <name evidence="9" type="ORF">EXY25_10030</name>
</gene>
<dbReference type="RefSeq" id="WP_130566628.1">
    <property type="nucleotide sequence ID" value="NZ_SHLY01000002.1"/>
</dbReference>
<evidence type="ECO:0000259" key="7">
    <source>
        <dbReference type="Pfam" id="PF05175"/>
    </source>
</evidence>
<dbReference type="InterPro" id="IPR058679">
    <property type="entry name" value="RlmG_N"/>
</dbReference>
<dbReference type="PANTHER" id="PTHR47816:SF5">
    <property type="entry name" value="RIBOSOMAL RNA LARGE SUBUNIT METHYLTRANSFERASE G"/>
    <property type="match status" value="1"/>
</dbReference>
<dbReference type="InterPro" id="IPR029063">
    <property type="entry name" value="SAM-dependent_MTases_sf"/>
</dbReference>
<dbReference type="HAMAP" id="MF_01859">
    <property type="entry name" value="23SrRNA_methyltr_G"/>
    <property type="match status" value="1"/>
</dbReference>
<dbReference type="SUPFAM" id="SSF53335">
    <property type="entry name" value="S-adenosyl-L-methionine-dependent methyltransferases"/>
    <property type="match status" value="1"/>
</dbReference>